<proteinExistence type="predicted"/>
<sequence length="114" mass="13587">MKRRKRTRTSDRKPHPGVIYALWCLHSNAQKRMTRVVSHPVYSGSTTQARLRAKACLTTFVKTWTLDSLTGRTTRSIQSMRREKHNTFYRRQKLSLLTFHHLYIAEHHLSMHRK</sequence>
<gene>
    <name evidence="1" type="ORF">CC86DRAFT_98003</name>
</gene>
<dbReference type="AlphaFoldDB" id="A0A6A6ZMJ7"/>
<accession>A0A6A6ZMJ7</accession>
<name>A0A6A6ZMJ7_9PLEO</name>
<organism evidence="1 2">
    <name type="scientific">Ophiobolus disseminans</name>
    <dbReference type="NCBI Taxonomy" id="1469910"/>
    <lineage>
        <taxon>Eukaryota</taxon>
        <taxon>Fungi</taxon>
        <taxon>Dikarya</taxon>
        <taxon>Ascomycota</taxon>
        <taxon>Pezizomycotina</taxon>
        <taxon>Dothideomycetes</taxon>
        <taxon>Pleosporomycetidae</taxon>
        <taxon>Pleosporales</taxon>
        <taxon>Pleosporineae</taxon>
        <taxon>Phaeosphaeriaceae</taxon>
        <taxon>Ophiobolus</taxon>
    </lineage>
</organism>
<dbReference type="EMBL" id="MU006235">
    <property type="protein sequence ID" value="KAF2822290.1"/>
    <property type="molecule type" value="Genomic_DNA"/>
</dbReference>
<dbReference type="Proteomes" id="UP000799424">
    <property type="component" value="Unassembled WGS sequence"/>
</dbReference>
<evidence type="ECO:0000313" key="1">
    <source>
        <dbReference type="EMBL" id="KAF2822290.1"/>
    </source>
</evidence>
<keyword evidence="2" id="KW-1185">Reference proteome</keyword>
<reference evidence="1" key="1">
    <citation type="journal article" date="2020" name="Stud. Mycol.">
        <title>101 Dothideomycetes genomes: a test case for predicting lifestyles and emergence of pathogens.</title>
        <authorList>
            <person name="Haridas S."/>
            <person name="Albert R."/>
            <person name="Binder M."/>
            <person name="Bloem J."/>
            <person name="Labutti K."/>
            <person name="Salamov A."/>
            <person name="Andreopoulos B."/>
            <person name="Baker S."/>
            <person name="Barry K."/>
            <person name="Bills G."/>
            <person name="Bluhm B."/>
            <person name="Cannon C."/>
            <person name="Castanera R."/>
            <person name="Culley D."/>
            <person name="Daum C."/>
            <person name="Ezra D."/>
            <person name="Gonzalez J."/>
            <person name="Henrissat B."/>
            <person name="Kuo A."/>
            <person name="Liang C."/>
            <person name="Lipzen A."/>
            <person name="Lutzoni F."/>
            <person name="Magnuson J."/>
            <person name="Mondo S."/>
            <person name="Nolan M."/>
            <person name="Ohm R."/>
            <person name="Pangilinan J."/>
            <person name="Park H.-J."/>
            <person name="Ramirez L."/>
            <person name="Alfaro M."/>
            <person name="Sun H."/>
            <person name="Tritt A."/>
            <person name="Yoshinaga Y."/>
            <person name="Zwiers L.-H."/>
            <person name="Turgeon B."/>
            <person name="Goodwin S."/>
            <person name="Spatafora J."/>
            <person name="Crous P."/>
            <person name="Grigoriev I."/>
        </authorList>
    </citation>
    <scope>NUCLEOTIDE SEQUENCE</scope>
    <source>
        <strain evidence="1">CBS 113818</strain>
    </source>
</reference>
<evidence type="ECO:0000313" key="2">
    <source>
        <dbReference type="Proteomes" id="UP000799424"/>
    </source>
</evidence>
<protein>
    <submittedName>
        <fullName evidence="1">Uncharacterized protein</fullName>
    </submittedName>
</protein>